<dbReference type="AlphaFoldDB" id="A0A7Y9ZGY4"/>
<dbReference type="InterPro" id="IPR006076">
    <property type="entry name" value="FAD-dep_OxRdtase"/>
</dbReference>
<dbReference type="InterPro" id="IPR036188">
    <property type="entry name" value="FAD/NAD-bd_sf"/>
</dbReference>
<dbReference type="Proteomes" id="UP000562045">
    <property type="component" value="Unassembled WGS sequence"/>
</dbReference>
<organism evidence="2 3">
    <name type="scientific">Nocardioides aromaticivorans</name>
    <dbReference type="NCBI Taxonomy" id="200618"/>
    <lineage>
        <taxon>Bacteria</taxon>
        <taxon>Bacillati</taxon>
        <taxon>Actinomycetota</taxon>
        <taxon>Actinomycetes</taxon>
        <taxon>Propionibacteriales</taxon>
        <taxon>Nocardioidaceae</taxon>
        <taxon>Nocardioides</taxon>
    </lineage>
</organism>
<dbReference type="Gene3D" id="3.30.9.100">
    <property type="match status" value="1"/>
</dbReference>
<evidence type="ECO:0000259" key="1">
    <source>
        <dbReference type="Pfam" id="PF01266"/>
    </source>
</evidence>
<proteinExistence type="predicted"/>
<reference evidence="2 3" key="1">
    <citation type="submission" date="2020-07" db="EMBL/GenBank/DDBJ databases">
        <title>Sequencing the genomes of 1000 actinobacteria strains.</title>
        <authorList>
            <person name="Klenk H.-P."/>
        </authorList>
    </citation>
    <scope>NUCLEOTIDE SEQUENCE [LARGE SCALE GENOMIC DNA]</scope>
    <source>
        <strain evidence="2 3">DSM 15131</strain>
    </source>
</reference>
<accession>A0A7Y9ZGY4</accession>
<gene>
    <name evidence="2" type="ORF">BJ993_001876</name>
</gene>
<dbReference type="SUPFAM" id="SSF51905">
    <property type="entry name" value="FAD/NAD(P)-binding domain"/>
    <property type="match status" value="1"/>
</dbReference>
<protein>
    <submittedName>
        <fullName evidence="2">2-polyprenyl-6-methoxyphenol hydroxylase-like FAD-dependent oxidoreductase</fullName>
    </submittedName>
</protein>
<dbReference type="EMBL" id="JACBZM010000001">
    <property type="protein sequence ID" value="NYI44796.1"/>
    <property type="molecule type" value="Genomic_DNA"/>
</dbReference>
<comment type="caution">
    <text evidence="2">The sequence shown here is derived from an EMBL/GenBank/DDBJ whole genome shotgun (WGS) entry which is preliminary data.</text>
</comment>
<sequence>MKALVIGAGPVGTFTAIGLARRGHDVTVVDRDPGPAADGTWRRSGVMQGDSPHAWRGQMVRAMLEEMPDVVERLTTEGARIGEVPGMPGMVTALFARRPLVERVLRETAQAEPRLRWRTGHAESLLVEDGVVRGAVVDDDPVWADVVVVATGRASHLGEELRGPVEGGTTGTSYVFRTFRTRPGAASYDAPFPSFVNGPDHGSLVMPADNRTHHVLLVCPSEAGEIAALRDDEAFLRAVRAIPHTAPWADAEAHEPITPVHVGGNLTNTYRLQGPALGLPPARGLAFLGDSVCTLNPANGRSLALHIPHAKVFLDHVDDDATDLSLLLDQWAEEHIRPWWADHVLTDGSLLRRFHGEPLSADEPLPSDVIFAAGEVHPEWMPIIGPCAGMHAGPAVIDQLREPVAQLLREGWLPPVQGPRLAELVGAPAAR</sequence>
<dbReference type="RefSeq" id="WP_179648559.1">
    <property type="nucleotide sequence ID" value="NZ_JACBZM010000001.1"/>
</dbReference>
<evidence type="ECO:0000313" key="2">
    <source>
        <dbReference type="EMBL" id="NYI44796.1"/>
    </source>
</evidence>
<dbReference type="Pfam" id="PF01266">
    <property type="entry name" value="DAO"/>
    <property type="match status" value="1"/>
</dbReference>
<dbReference type="Gene3D" id="3.50.50.60">
    <property type="entry name" value="FAD/NAD(P)-binding domain"/>
    <property type="match status" value="2"/>
</dbReference>
<feature type="domain" description="FAD dependent oxidoreductase" evidence="1">
    <location>
        <begin position="3"/>
        <end position="138"/>
    </location>
</feature>
<evidence type="ECO:0000313" key="3">
    <source>
        <dbReference type="Proteomes" id="UP000562045"/>
    </source>
</evidence>
<name>A0A7Y9ZGY4_9ACTN</name>